<reference evidence="2" key="1">
    <citation type="submission" date="2022-06" db="EMBL/GenBank/DDBJ databases">
        <title>Genome sequencing of Brevibacillus sp. BB3-R1.</title>
        <authorList>
            <person name="Heo J."/>
            <person name="Lee D."/>
            <person name="Won M."/>
            <person name="Han B.-H."/>
            <person name="Hong S.-B."/>
            <person name="Kwon S.-W."/>
        </authorList>
    </citation>
    <scope>NUCLEOTIDE SEQUENCE</scope>
    <source>
        <strain evidence="2">BB3-R1</strain>
    </source>
</reference>
<dbReference type="EMBL" id="CP098755">
    <property type="protein sequence ID" value="USG64066.1"/>
    <property type="molecule type" value="Genomic_DNA"/>
</dbReference>
<feature type="transmembrane region" description="Helical" evidence="1">
    <location>
        <begin position="6"/>
        <end position="24"/>
    </location>
</feature>
<gene>
    <name evidence="2" type="ORF">NDK47_18125</name>
</gene>
<name>A0ABY4WB41_9BACL</name>
<evidence type="ECO:0000313" key="3">
    <source>
        <dbReference type="Proteomes" id="UP001056500"/>
    </source>
</evidence>
<organism evidence="2 3">
    <name type="scientific">Brevibacillus ruminantium</name>
    <dbReference type="NCBI Taxonomy" id="2950604"/>
    <lineage>
        <taxon>Bacteria</taxon>
        <taxon>Bacillati</taxon>
        <taxon>Bacillota</taxon>
        <taxon>Bacilli</taxon>
        <taxon>Bacillales</taxon>
        <taxon>Paenibacillaceae</taxon>
        <taxon>Brevibacillus</taxon>
    </lineage>
</organism>
<proteinExistence type="predicted"/>
<protein>
    <submittedName>
        <fullName evidence="2">Uncharacterized protein</fullName>
    </submittedName>
</protein>
<dbReference type="RefSeq" id="WP_251871164.1">
    <property type="nucleotide sequence ID" value="NZ_CP098755.1"/>
</dbReference>
<keyword evidence="3" id="KW-1185">Reference proteome</keyword>
<keyword evidence="1" id="KW-0472">Membrane</keyword>
<evidence type="ECO:0000256" key="1">
    <source>
        <dbReference type="SAM" id="Phobius"/>
    </source>
</evidence>
<dbReference type="Proteomes" id="UP001056500">
    <property type="component" value="Chromosome"/>
</dbReference>
<keyword evidence="1" id="KW-0812">Transmembrane</keyword>
<sequence>MIVRSLIRVIAASGLVAAVGFLMAPRRRRGFSFNINRWPFSMRDVQKLMKVSRKFMRAVAR</sequence>
<keyword evidence="1" id="KW-1133">Transmembrane helix</keyword>
<accession>A0ABY4WB41</accession>
<evidence type="ECO:0000313" key="2">
    <source>
        <dbReference type="EMBL" id="USG64066.1"/>
    </source>
</evidence>